<dbReference type="InterPro" id="IPR013968">
    <property type="entry name" value="PKS_KR"/>
</dbReference>
<dbReference type="GO" id="GO:0005737">
    <property type="term" value="C:cytoplasm"/>
    <property type="evidence" value="ECO:0007669"/>
    <property type="project" value="UniProtKB-SubCell"/>
</dbReference>
<keyword evidence="8" id="KW-0511">Multifunctional enzyme</keyword>
<dbReference type="SMART" id="SM00822">
    <property type="entry name" value="PKS_KR"/>
    <property type="match status" value="3"/>
</dbReference>
<evidence type="ECO:0000256" key="7">
    <source>
        <dbReference type="ARBA" id="ARBA00022737"/>
    </source>
</evidence>
<feature type="region of interest" description="N-terminal hotdog fold" evidence="10">
    <location>
        <begin position="2986"/>
        <end position="3109"/>
    </location>
</feature>
<evidence type="ECO:0000256" key="8">
    <source>
        <dbReference type="ARBA" id="ARBA00023268"/>
    </source>
</evidence>
<dbReference type="PANTHER" id="PTHR43775:SF37">
    <property type="entry name" value="SI:DKEY-61P9.11"/>
    <property type="match status" value="1"/>
</dbReference>
<dbReference type="InterPro" id="IPR018201">
    <property type="entry name" value="Ketoacyl_synth_AS"/>
</dbReference>
<dbReference type="InterPro" id="IPR049552">
    <property type="entry name" value="PKS_DH_N"/>
</dbReference>
<dbReference type="InterPro" id="IPR029063">
    <property type="entry name" value="SAM-dependent_MTases_sf"/>
</dbReference>
<accession>A0AA43BE46</accession>
<dbReference type="InterPro" id="IPR006162">
    <property type="entry name" value="Ppantetheine_attach_site"/>
</dbReference>
<dbReference type="InterPro" id="IPR014030">
    <property type="entry name" value="Ketoacyl_synth_N"/>
</dbReference>
<dbReference type="SUPFAM" id="SSF53901">
    <property type="entry name" value="Thiolase-like"/>
    <property type="match status" value="2"/>
</dbReference>
<dbReference type="InterPro" id="IPR049490">
    <property type="entry name" value="C883_1060-like_KR_N"/>
</dbReference>
<dbReference type="PROSITE" id="PS52019">
    <property type="entry name" value="PKS_MFAS_DH"/>
    <property type="match status" value="2"/>
</dbReference>
<feature type="region of interest" description="N-terminal hotdog fold" evidence="10">
    <location>
        <begin position="1541"/>
        <end position="1657"/>
    </location>
</feature>
<comment type="subcellular location">
    <subcellularLocation>
        <location evidence="1">Cytoplasm</location>
    </subcellularLocation>
</comment>
<sequence>MLWNGGSADHGGAEEHDAYSMLLAPVWERLQDTLPQADSKSVLLVRWENQEFLFRGGEGSYRTVSLPARSSVEEITQRLRRETIDSGLAYYSGGSGTLAFYRFVRALDEMGLADQALALRVLLDDGVEDAGVEGFAGVLAKERPHWQVHIAVSPIKRLSDFDGLIRAPAAALGEAVYWRNCAWYRRALIPVEHGLGPHLPPDDTDRVYIVIGGGGGVGTAWSKHVACRGAQLAWVGRRPLNAEIEAALAEVRFSGARALYIQADAADARALARARDEVLAHFGRIDAVVHSAMVLSDRSIGRMTLDELETVYRAKAKVCNAMREVFARDNLKFVLFFSSLQSFVKAPGQGNYAAGCTYSDAFASLLREQWNCPVKVMNWGWWGSVGAVTSPEYQERMARVEIGSLEHREAMAALDYLLTGPFEQLGILRTLRRSSTMIERAPSAINVAADESNVSWPIELGELDPWTGDAAYRDFAFHLPSLLAAQLARSPVPEIGYLQEWLEESGRYLEGRSIDRDPWPAWEASLSKWLSDPHAAPAVKLADVMLRAVPQILGGEPATATMFPEGALDLVEGVYKSSRPSAYVNEALGRLVGSVIADCGNPIRVIEIGAGTGGGTECVIEQLVSRGAPIEEYSYTDLSQAFLDHGMLRYGQESWLRVARLNIEEPVAPQGFELGRYDLVLACNVLHATVDVATAVQNAKALLRRGGLLVLNELHGRSLYSHATFGLLEGWWRCQDRALRLQGTPALSEDAWRRVLEAEGFDSIAFPFSGTQDCGQQLIVARSDGVIRQPQATAGTQESVPDCKENRKAVGKERASRSNEDLLELCIEYLRDKMSIALNISVSSLDPEEFLERYGVDSLVAVRLTNMLREDLPSVSSALIFEHRTLSGLANHILLFNRIEVESLLRVSPSIPLIPDRASESRGAGGISDEFREQAVETTRLLAVRRTNSSEEPIAVIGMSGRYPGAADLREFWANLCAGIDSVSEIPAERWDWREEMTARGEGGVYTRWGAFLEGIDCFDSRFFRISPREAEAMDPQERLFLQEVWRSIEDAGYSAGALSGKKIGVFAGVMNGRYPTGARYWSIANRVSYLLDLQGPSLAVDTACSSSLTAIHLALESLRASACDFALAGGVNLILDRSHYRDLTAASMLSATGQCRPFGAGADGFVDGEGVGVLVLKRLSDAEADRDQVLGLIRGSAISHGGRTNGYTVPNPAAQAAVIKRALLAAGVEPGRFTYIEAHGTGTSLGDPIEIEGLKHVFDPGNAEQCCAVGSVKSNIGHGESAAGVAGVTKVLLQLQNKKIVPSLNSEVCNPEIDFSRTPFFVPQEVVEWRSEGTRVAGVSSFGAGGSNAHVVIEEYIPQDEGASGISPGTPLPIILSARTPERLRARVEALAEAFGTDRYREEDFASIAYTLQVGRDAMEARLGFVASDLGEVRSILSAWLGGDEVRVLTGEVRRGSDAVELFRTDEDLRDALARWAQRGRHDRLISVWVRGGDIDWQLLWTERNPGRISLPGYPFAQERYWAEPTRQVRGRTSNDGVLHPLVHQNISNLSAQRFKSIFDGEEFFLRDHRIGDKATLPGVAYLEMFRAALGFSVSEAGAFSIQDLTWVQPFTRNGQLEVEIRVLDGGTLACEAVAVDGEERRLHAQCIAAPLSMAEISVTDMDALRSRCGRAFPVDDFYDSFARAGIVYGESFQTIKAINVGSDEVLVQLEYPTDGAQWEFHPGVLDGCFQAIASLNDGGAETFLPFVLREALAFKRLPARCWAWVRRGAGAELAFDVDVLDDEGGCSLQLRGLVLRQASFAQHANDRGGSVFDSERPPVMAISRWTPSVGECQPTHRRVLLLQSAGLPAAKQQVGRDGVHCSMVDLSSLEPAARYGVAASQLLNELKDVIGRPVHECPLLLQVVVPSTRSDGLLAGLVGMLRTARIEHDWLSVQFVEVRPGLTGAQLAVDLEIASAMTAEHVRQSLDGSWSGLRWDQADVPSSESQAPWRDGQTWLVTGGGGGIGLTVAHAIAREASRVNLILVGRRPQDREIENQLDVLRTAGAKAVWHQADIADPAAVTGVVGDAVREFGRLDGIIHCAGVLRDSFIVDKTNDELEDVFGPKVSGVINLDKSTQNIDLDWFIVFSSAAGVLGNLAQADYAAASGFLNNFAIWREKLRQDGSRRGRTVSVAWPYWRSGGMRLGSAELEVMVEGSVGSLSNEQGILALKKAAELGAPSVLVLAGDSSRLLDSVSTHRPSDGRPPSGADGASSEGDVDGRVLAAILSEMSAIQKMPISEIQAEIPWDEYGFDSISLTKFANNLNGKHGTALVPTIFYDRLTPASLAQYIAKKYPASFSPHAGVSNSNEARPTPLAIPSADARFLARPRRTGEAVEEMDSVAIIGMSGSFPMAPDIHAFWENLESGRDCISEIPADRWDWRDYWGDPSEPNRTNVRWGGFMDGVDRFDPAFFGISRREAELMDPQQRLLMMHVWNAIEDAGYAAGSLAGSQTAIFVGTAPSGYGAIAQRAHPVLEGHHSTGGVPSVGPNRISYFLDLHGPSEPIETACSSSLVAIHRGARAILLEGCEMALVGGVNTLITPEPFLIYGRSGMLSPTGRSRSFAADADGYVRGEGIGILMLKRLSSARADGDKILGIVRASAQNHGGRAKSLTAPNPRAQSDLLVQAYQRGKIAPRDISHIEAHGTGTPLGDPIEVEALKQAFDQLGDGDGEHGWCALSSVKSNIGHLELAAGVAGVMKVVLELRAGTLAPSLHVDQINPYIGLDDSPFHIVREASPWPIRYDVSGRRLPRRAGVSSFGFGGSNAHVVIEEYIPQDEGASGISPGTPLPIILSARTPERLRARVEALAEAFGTDRYREEDFASIAYTLQVGRDAMEARLGFVASDLGEVRSILSAWLGGDEVRVLTGEVRRGSDAVELFRTDEDLRDALARWAQRGRHDRLISVWVRGGDIDWQLLWTERNPGRISLPGYPFAQERYWAEPTRQASAPGKQSAHPEIDPIVPPVQEVTMHQTGDRDLLEHRVRGRAILPAAWYLSTVIQRLAATSSGDNPSYLSDVSFVSPMALGISERGQCILEIKRGEAEGNWRFHRDDPGQGSILARGAFGTGLEKPQAVDIDGLRDRISTSANVDAFYERLWLSGLEFGPSFRRVEHLLIGEGEALARLSGSERYGEEISVDDVPLIDACFQVTSALMNDAGADTYLPVHVEAMCWFPAEARSALWVHAVLRDLNGAPVSDIRLFNGAGEVFAVIDGLHFKKLEATLNKPENAEEGVSLLVPSWEEAQQQQAVSPDPGCWIIFCDNAGLGERIAKKIKSLKQSSVIVRPGEKFSLQKMGRYTIRPSEPSDFERLISEVRRSPARKLVGVLYLWSLDYDDADIWAAQEAATAGAFHLSQAIAGIAEVQKMRAVFVTSGAMKVLEADRSTPTGAPIVGLVQTVANELGTMSSAVVDLQNIGDERDEAIVTERILFGTEGPKLAIRNGRMYVFELAEKPFPDDKDSELVEDGAYLIAGGLGALGTIAAKNLLARGARQVILLGRQVVDDAEVRKRFGLESDDARLAYLDVDITDFDALNTAIKSFSSELSFAGIIHSAGSIDDDLLTNLDWKRFSDVMAPKVIGAWNLHRIAENHPVKTFVLFSSASALLGTVGQANYSAANFFMDMLAAYRHERGLPAQSIAWGPWTVGVASSLTSAAKTRMRAHGIDCIDTVQGEAILARLLVSRQRVSHVVLRRSGANDKERVHTASDSKAVPRESAERDLPAEIIWATPGENDCPKDRKMREGRGAGGVDEATQAALEAFLRDKILELLGIDESEIPDLSLPLSFWGMDSLTLIDVNRSVEKKFGIFASEAQIILDNPEFTFGDLLNHFLNRYEMAAVE</sequence>
<gene>
    <name evidence="15" type="ORF">N5J77_24170</name>
</gene>
<keyword evidence="7" id="KW-0677">Repeat</keyword>
<dbReference type="Pfam" id="PF14765">
    <property type="entry name" value="PS-DH"/>
    <property type="match status" value="2"/>
</dbReference>
<evidence type="ECO:0000256" key="11">
    <source>
        <dbReference type="SAM" id="MobiDB-lite"/>
    </source>
</evidence>
<feature type="domain" description="Ketosynthase family 3 (KS3)" evidence="13">
    <location>
        <begin position="951"/>
        <end position="1356"/>
    </location>
</feature>
<dbReference type="PANTHER" id="PTHR43775">
    <property type="entry name" value="FATTY ACID SYNTHASE"/>
    <property type="match status" value="1"/>
</dbReference>
<evidence type="ECO:0000256" key="3">
    <source>
        <dbReference type="ARBA" id="ARBA00022450"/>
    </source>
</evidence>
<dbReference type="Pfam" id="PF02801">
    <property type="entry name" value="Ketoacyl-synt_C"/>
    <property type="match status" value="2"/>
</dbReference>
<evidence type="ECO:0000256" key="4">
    <source>
        <dbReference type="ARBA" id="ARBA00022490"/>
    </source>
</evidence>
<dbReference type="SUPFAM" id="SSF51735">
    <property type="entry name" value="NAD(P)-binding Rossmann-fold domains"/>
    <property type="match status" value="4"/>
</dbReference>
<reference evidence="15" key="1">
    <citation type="submission" date="2022-09" db="EMBL/GenBank/DDBJ databases">
        <title>Intensive care unit water sources are persistently colonized with multi-drug resistant bacteria and are the site of extensive horizontal gene transfer of antibiotic resistance genes.</title>
        <authorList>
            <person name="Diorio-Toth L."/>
        </authorList>
    </citation>
    <scope>NUCLEOTIDE SEQUENCE</scope>
    <source>
        <strain evidence="15">GD03659</strain>
    </source>
</reference>
<feature type="domain" description="PKS/mFAS DH" evidence="14">
    <location>
        <begin position="2986"/>
        <end position="3262"/>
    </location>
</feature>
<dbReference type="InterPro" id="IPR042104">
    <property type="entry name" value="PKS_dehydratase_sf"/>
</dbReference>
<dbReference type="Pfam" id="PF21394">
    <property type="entry name" value="Beta-ketacyl_N"/>
    <property type="match status" value="1"/>
</dbReference>
<dbReference type="SMART" id="SM00826">
    <property type="entry name" value="PKS_DH"/>
    <property type="match status" value="2"/>
</dbReference>
<dbReference type="SMART" id="SM00823">
    <property type="entry name" value="PKS_PP"/>
    <property type="match status" value="3"/>
</dbReference>
<evidence type="ECO:0000259" key="12">
    <source>
        <dbReference type="PROSITE" id="PS50075"/>
    </source>
</evidence>
<dbReference type="InterPro" id="IPR054514">
    <property type="entry name" value="RhiE-like_linker"/>
</dbReference>
<dbReference type="PROSITE" id="PS00606">
    <property type="entry name" value="KS3_1"/>
    <property type="match status" value="2"/>
</dbReference>
<dbReference type="Gene3D" id="3.40.50.720">
    <property type="entry name" value="NAD(P)-binding Rossmann-like Domain"/>
    <property type="match status" value="3"/>
</dbReference>
<keyword evidence="4" id="KW-0963">Cytoplasm</keyword>
<dbReference type="EMBL" id="JAOCKX010000052">
    <property type="protein sequence ID" value="MDH2134234.1"/>
    <property type="molecule type" value="Genomic_DNA"/>
</dbReference>
<feature type="region of interest" description="Disordered" evidence="11">
    <location>
        <begin position="2233"/>
        <end position="2256"/>
    </location>
</feature>
<feature type="region of interest" description="C-terminal hotdog fold" evidence="10">
    <location>
        <begin position="3122"/>
        <end position="3262"/>
    </location>
</feature>
<dbReference type="CDD" id="cd08953">
    <property type="entry name" value="KR_2_SDR_x"/>
    <property type="match status" value="1"/>
</dbReference>
<comment type="function">
    <text evidence="9">Involved in production of the polyketide antibiotic thailandamide.</text>
</comment>
<keyword evidence="3" id="KW-0596">Phosphopantetheine</keyword>
<dbReference type="Pfam" id="PF00109">
    <property type="entry name" value="ketoacyl-synt"/>
    <property type="match status" value="2"/>
</dbReference>
<protein>
    <submittedName>
        <fullName evidence="15">SDR family NAD(P)-dependent oxidoreductase</fullName>
    </submittedName>
</protein>
<keyword evidence="6" id="KW-0808">Transferase</keyword>
<dbReference type="Pfam" id="PF08659">
    <property type="entry name" value="KR"/>
    <property type="match status" value="3"/>
</dbReference>
<evidence type="ECO:0000259" key="14">
    <source>
        <dbReference type="PROSITE" id="PS52019"/>
    </source>
</evidence>
<dbReference type="FunFam" id="3.40.47.10:FF:000019">
    <property type="entry name" value="Polyketide synthase type I"/>
    <property type="match status" value="2"/>
</dbReference>
<dbReference type="Gene3D" id="3.40.50.150">
    <property type="entry name" value="Vaccinia Virus protein VP39"/>
    <property type="match status" value="1"/>
</dbReference>
<dbReference type="InterPro" id="IPR009081">
    <property type="entry name" value="PP-bd_ACP"/>
</dbReference>
<dbReference type="InterPro" id="IPR020806">
    <property type="entry name" value="PKS_PP-bd"/>
</dbReference>
<feature type="domain" description="Carrier" evidence="12">
    <location>
        <begin position="820"/>
        <end position="897"/>
    </location>
</feature>
<dbReference type="Gene3D" id="1.10.1200.10">
    <property type="entry name" value="ACP-like"/>
    <property type="match status" value="2"/>
</dbReference>
<dbReference type="InterPro" id="IPR020841">
    <property type="entry name" value="PKS_Beta-ketoAc_synthase_dom"/>
</dbReference>
<evidence type="ECO:0000256" key="10">
    <source>
        <dbReference type="PROSITE-ProRule" id="PRU01363"/>
    </source>
</evidence>
<dbReference type="InterPro" id="IPR049551">
    <property type="entry name" value="PKS_DH_C"/>
</dbReference>
<dbReference type="GO" id="GO:0006633">
    <property type="term" value="P:fatty acid biosynthetic process"/>
    <property type="evidence" value="ECO:0007669"/>
    <property type="project" value="InterPro"/>
</dbReference>
<dbReference type="InterPro" id="IPR020807">
    <property type="entry name" value="PKS_DH"/>
</dbReference>
<evidence type="ECO:0000313" key="15">
    <source>
        <dbReference type="EMBL" id="MDH2134234.1"/>
    </source>
</evidence>
<dbReference type="InterPro" id="IPR013217">
    <property type="entry name" value="Methyltransf_12"/>
</dbReference>
<dbReference type="Pfam" id="PF08242">
    <property type="entry name" value="Methyltransf_12"/>
    <property type="match status" value="1"/>
</dbReference>
<dbReference type="PROSITE" id="PS00012">
    <property type="entry name" value="PHOSPHOPANTETHEINE"/>
    <property type="match status" value="1"/>
</dbReference>
<dbReference type="GO" id="GO:0004315">
    <property type="term" value="F:3-oxoacyl-[acyl-carrier-protein] synthase activity"/>
    <property type="evidence" value="ECO:0007669"/>
    <property type="project" value="InterPro"/>
</dbReference>
<feature type="domain" description="Ketosynthase family 3 (KS3)" evidence="13">
    <location>
        <begin position="2378"/>
        <end position="2810"/>
    </location>
</feature>
<dbReference type="InterPro" id="IPR050091">
    <property type="entry name" value="PKS_NRPS_Biosynth_Enz"/>
</dbReference>
<dbReference type="InterPro" id="IPR014031">
    <property type="entry name" value="Ketoacyl_synth_C"/>
</dbReference>
<evidence type="ECO:0000256" key="9">
    <source>
        <dbReference type="ARBA" id="ARBA00054155"/>
    </source>
</evidence>
<dbReference type="InterPro" id="IPR049900">
    <property type="entry name" value="PKS_mFAS_DH"/>
</dbReference>
<dbReference type="InterPro" id="IPR036291">
    <property type="entry name" value="NAD(P)-bd_dom_sf"/>
</dbReference>
<dbReference type="CDD" id="cd00833">
    <property type="entry name" value="PKS"/>
    <property type="match status" value="2"/>
</dbReference>
<feature type="active site" description="Proton donor; for dehydratase activity" evidence="10">
    <location>
        <position position="3181"/>
    </location>
</feature>
<feature type="compositionally biased region" description="Basic and acidic residues" evidence="11">
    <location>
        <begin position="801"/>
        <end position="811"/>
    </location>
</feature>
<evidence type="ECO:0000256" key="6">
    <source>
        <dbReference type="ARBA" id="ARBA00022679"/>
    </source>
</evidence>
<dbReference type="RefSeq" id="WP_279729545.1">
    <property type="nucleotide sequence ID" value="NZ_JAOCKX010000052.1"/>
</dbReference>
<dbReference type="GO" id="GO:0005886">
    <property type="term" value="C:plasma membrane"/>
    <property type="evidence" value="ECO:0007669"/>
    <property type="project" value="TreeGrafter"/>
</dbReference>
<comment type="pathway">
    <text evidence="2">Antibiotic biosynthesis.</text>
</comment>
<evidence type="ECO:0000313" key="16">
    <source>
        <dbReference type="Proteomes" id="UP001162318"/>
    </source>
</evidence>
<dbReference type="Gene3D" id="3.10.129.110">
    <property type="entry name" value="Polyketide synthase dehydratase"/>
    <property type="match status" value="2"/>
</dbReference>
<keyword evidence="5" id="KW-0597">Phosphoprotein</keyword>
<proteinExistence type="predicted"/>
<dbReference type="SUPFAM" id="SSF53335">
    <property type="entry name" value="S-adenosyl-L-methionine-dependent methyltransferases"/>
    <property type="match status" value="1"/>
</dbReference>
<dbReference type="GO" id="GO:0031177">
    <property type="term" value="F:phosphopantetheine binding"/>
    <property type="evidence" value="ECO:0007669"/>
    <property type="project" value="InterPro"/>
</dbReference>
<feature type="active site" description="Proton acceptor; for dehydratase activity" evidence="10">
    <location>
        <position position="3019"/>
    </location>
</feature>
<dbReference type="GO" id="GO:0071770">
    <property type="term" value="P:DIM/DIP cell wall layer assembly"/>
    <property type="evidence" value="ECO:0007669"/>
    <property type="project" value="TreeGrafter"/>
</dbReference>
<evidence type="ECO:0000259" key="13">
    <source>
        <dbReference type="PROSITE" id="PS52004"/>
    </source>
</evidence>
<feature type="domain" description="Carrier" evidence="12">
    <location>
        <begin position="2257"/>
        <end position="2334"/>
    </location>
</feature>
<dbReference type="InterPro" id="IPR036736">
    <property type="entry name" value="ACP-like_sf"/>
</dbReference>
<feature type="region of interest" description="C-terminal hotdog fold" evidence="10">
    <location>
        <begin position="1671"/>
        <end position="1806"/>
    </location>
</feature>
<dbReference type="PROSITE" id="PS50075">
    <property type="entry name" value="CARRIER"/>
    <property type="match status" value="2"/>
</dbReference>
<dbReference type="Pfam" id="PF00550">
    <property type="entry name" value="PP-binding"/>
    <property type="match status" value="3"/>
</dbReference>
<evidence type="ECO:0000256" key="1">
    <source>
        <dbReference type="ARBA" id="ARBA00004496"/>
    </source>
</evidence>
<name>A0AA43BE46_SPHYA</name>
<evidence type="ECO:0000256" key="2">
    <source>
        <dbReference type="ARBA" id="ARBA00004792"/>
    </source>
</evidence>
<dbReference type="PROSITE" id="PS52004">
    <property type="entry name" value="KS3_2"/>
    <property type="match status" value="2"/>
</dbReference>
<dbReference type="InterPro" id="IPR057326">
    <property type="entry name" value="KR_dom"/>
</dbReference>
<dbReference type="Pfam" id="PF21089">
    <property type="entry name" value="PKS_DH_N"/>
    <property type="match status" value="1"/>
</dbReference>
<dbReference type="GO" id="GO:0004312">
    <property type="term" value="F:fatty acid synthase activity"/>
    <property type="evidence" value="ECO:0007669"/>
    <property type="project" value="TreeGrafter"/>
</dbReference>
<dbReference type="InterPro" id="IPR016039">
    <property type="entry name" value="Thiolase-like"/>
</dbReference>
<feature type="active site" description="Proton donor; for dehydratase activity" evidence="10">
    <location>
        <position position="1728"/>
    </location>
</feature>
<comment type="caution">
    <text evidence="15">The sequence shown here is derived from an EMBL/GenBank/DDBJ whole genome shotgun (WGS) entry which is preliminary data.</text>
</comment>
<dbReference type="Gene3D" id="3.40.47.10">
    <property type="match status" value="2"/>
</dbReference>
<feature type="active site" description="Proton acceptor; for dehydratase activity" evidence="10">
    <location>
        <position position="1570"/>
    </location>
</feature>
<feature type="region of interest" description="Disordered" evidence="11">
    <location>
        <begin position="791"/>
        <end position="811"/>
    </location>
</feature>
<dbReference type="CDD" id="cd08955">
    <property type="entry name" value="KR_2_FAS_SDR_x"/>
    <property type="match status" value="1"/>
</dbReference>
<dbReference type="Gene3D" id="1.10.1240.100">
    <property type="match status" value="2"/>
</dbReference>
<dbReference type="SMART" id="SM00825">
    <property type="entry name" value="PKS_KS"/>
    <property type="match status" value="2"/>
</dbReference>
<dbReference type="Proteomes" id="UP001162318">
    <property type="component" value="Unassembled WGS sequence"/>
</dbReference>
<evidence type="ECO:0000256" key="5">
    <source>
        <dbReference type="ARBA" id="ARBA00022553"/>
    </source>
</evidence>
<organism evidence="15 16">
    <name type="scientific">Sphingobium yanoikuyae</name>
    <name type="common">Sphingomonas yanoikuyae</name>
    <dbReference type="NCBI Taxonomy" id="13690"/>
    <lineage>
        <taxon>Bacteria</taxon>
        <taxon>Pseudomonadati</taxon>
        <taxon>Pseudomonadota</taxon>
        <taxon>Alphaproteobacteria</taxon>
        <taxon>Sphingomonadales</taxon>
        <taxon>Sphingomonadaceae</taxon>
        <taxon>Sphingobium</taxon>
    </lineage>
</organism>
<feature type="domain" description="PKS/mFAS DH" evidence="14">
    <location>
        <begin position="1541"/>
        <end position="1806"/>
    </location>
</feature>
<dbReference type="SUPFAM" id="SSF47336">
    <property type="entry name" value="ACP-like"/>
    <property type="match status" value="3"/>
</dbReference>
<dbReference type="Pfam" id="PF22336">
    <property type="entry name" value="RhiE-like_linker"/>
    <property type="match status" value="2"/>
</dbReference>